<comment type="caution">
    <text evidence="2">The sequence shown here is derived from an EMBL/GenBank/DDBJ whole genome shotgun (WGS) entry which is preliminary data.</text>
</comment>
<reference evidence="2 3" key="1">
    <citation type="submission" date="2024-11" db="EMBL/GenBank/DDBJ databases">
        <title>A near-complete genome assembly of Cinchona calisaya.</title>
        <authorList>
            <person name="Lian D.C."/>
            <person name="Zhao X.W."/>
            <person name="Wei L."/>
        </authorList>
    </citation>
    <scope>NUCLEOTIDE SEQUENCE [LARGE SCALE GENOMIC DNA]</scope>
    <source>
        <tissue evidence="2">Nenye</tissue>
    </source>
</reference>
<proteinExistence type="predicted"/>
<evidence type="ECO:0000313" key="2">
    <source>
        <dbReference type="EMBL" id="KAL3519350.1"/>
    </source>
</evidence>
<feature type="compositionally biased region" description="Polar residues" evidence="1">
    <location>
        <begin position="75"/>
        <end position="102"/>
    </location>
</feature>
<feature type="region of interest" description="Disordered" evidence="1">
    <location>
        <begin position="1"/>
        <end position="45"/>
    </location>
</feature>
<protein>
    <submittedName>
        <fullName evidence="2">Uncharacterized protein</fullName>
    </submittedName>
</protein>
<feature type="region of interest" description="Disordered" evidence="1">
    <location>
        <begin position="72"/>
        <end position="102"/>
    </location>
</feature>
<gene>
    <name evidence="2" type="ORF">ACH5RR_017499</name>
</gene>
<evidence type="ECO:0000313" key="3">
    <source>
        <dbReference type="Proteomes" id="UP001630127"/>
    </source>
</evidence>
<dbReference type="Proteomes" id="UP001630127">
    <property type="component" value="Unassembled WGS sequence"/>
</dbReference>
<keyword evidence="3" id="KW-1185">Reference proteome</keyword>
<accession>A0ABD2ZIR1</accession>
<sequence>MESRTEKTLMQHIHPSYKSAPGRPKKNRRKGEDEIQQIKGKTKKMRRTGLVNTCTFCHNRGHNIRSCNLRKGAQNAASDGQEPVQQGEASNQQYNDYNGNIF</sequence>
<dbReference type="AlphaFoldDB" id="A0ABD2ZIR1"/>
<name>A0ABD2ZIR1_9GENT</name>
<evidence type="ECO:0000256" key="1">
    <source>
        <dbReference type="SAM" id="MobiDB-lite"/>
    </source>
</evidence>
<dbReference type="EMBL" id="JBJUIK010000008">
    <property type="protein sequence ID" value="KAL3519350.1"/>
    <property type="molecule type" value="Genomic_DNA"/>
</dbReference>
<organism evidence="2 3">
    <name type="scientific">Cinchona calisaya</name>
    <dbReference type="NCBI Taxonomy" id="153742"/>
    <lineage>
        <taxon>Eukaryota</taxon>
        <taxon>Viridiplantae</taxon>
        <taxon>Streptophyta</taxon>
        <taxon>Embryophyta</taxon>
        <taxon>Tracheophyta</taxon>
        <taxon>Spermatophyta</taxon>
        <taxon>Magnoliopsida</taxon>
        <taxon>eudicotyledons</taxon>
        <taxon>Gunneridae</taxon>
        <taxon>Pentapetalae</taxon>
        <taxon>asterids</taxon>
        <taxon>lamiids</taxon>
        <taxon>Gentianales</taxon>
        <taxon>Rubiaceae</taxon>
        <taxon>Cinchonoideae</taxon>
        <taxon>Cinchoneae</taxon>
        <taxon>Cinchona</taxon>
    </lineage>
</organism>